<keyword evidence="2" id="KW-1133">Transmembrane helix</keyword>
<gene>
    <name evidence="3" type="ORF">C1H70_02245</name>
</gene>
<keyword evidence="4" id="KW-1185">Reference proteome</keyword>
<evidence type="ECO:0000313" key="3">
    <source>
        <dbReference type="EMBL" id="PMR82044.1"/>
    </source>
</evidence>
<dbReference type="CDD" id="cd07012">
    <property type="entry name" value="PBP2_Bug_TTT"/>
    <property type="match status" value="1"/>
</dbReference>
<dbReference type="SUPFAM" id="SSF53850">
    <property type="entry name" value="Periplasmic binding protein-like II"/>
    <property type="match status" value="1"/>
</dbReference>
<dbReference type="PANTHER" id="PTHR42928:SF5">
    <property type="entry name" value="BLR1237 PROTEIN"/>
    <property type="match status" value="1"/>
</dbReference>
<dbReference type="AlphaFoldDB" id="A0A2N7UNM3"/>
<dbReference type="Proteomes" id="UP000235547">
    <property type="component" value="Unassembled WGS sequence"/>
</dbReference>
<keyword evidence="2" id="KW-0812">Transmembrane</keyword>
<reference evidence="3 4" key="1">
    <citation type="submission" date="2018-01" db="EMBL/GenBank/DDBJ databases">
        <title>Halomonas endophytica sp. nov., isolated from storage liquid in the stems of Populus euphratica.</title>
        <authorList>
            <person name="Chen C."/>
        </authorList>
    </citation>
    <scope>NUCLEOTIDE SEQUENCE [LARGE SCALE GENOMIC DNA]</scope>
    <source>
        <strain evidence="3 4">BZ-SZ-XJ27</strain>
    </source>
</reference>
<dbReference type="EMBL" id="PNRG01000005">
    <property type="protein sequence ID" value="PMR82044.1"/>
    <property type="molecule type" value="Genomic_DNA"/>
</dbReference>
<dbReference type="OrthoDB" id="9780943at2"/>
<dbReference type="Gene3D" id="3.40.190.10">
    <property type="entry name" value="Periplasmic binding protein-like II"/>
    <property type="match status" value="1"/>
</dbReference>
<organism evidence="3 4">
    <name type="scientific">Halomonas urumqiensis</name>
    <dbReference type="NCBI Taxonomy" id="1684789"/>
    <lineage>
        <taxon>Bacteria</taxon>
        <taxon>Pseudomonadati</taxon>
        <taxon>Pseudomonadota</taxon>
        <taxon>Gammaproteobacteria</taxon>
        <taxon>Oceanospirillales</taxon>
        <taxon>Halomonadaceae</taxon>
        <taxon>Halomonas</taxon>
    </lineage>
</organism>
<proteinExistence type="inferred from homology"/>
<dbReference type="Pfam" id="PF03401">
    <property type="entry name" value="TctC"/>
    <property type="match status" value="1"/>
</dbReference>
<protein>
    <submittedName>
        <fullName evidence="3">C4-dicarboxylate ABC transporter substrate-binding protein</fullName>
    </submittedName>
</protein>
<dbReference type="PANTHER" id="PTHR42928">
    <property type="entry name" value="TRICARBOXYLATE-BINDING PROTEIN"/>
    <property type="match status" value="1"/>
</dbReference>
<dbReference type="InterPro" id="IPR005064">
    <property type="entry name" value="BUG"/>
</dbReference>
<comment type="caution">
    <text evidence="3">The sequence shown here is derived from an EMBL/GenBank/DDBJ whole genome shotgun (WGS) entry which is preliminary data.</text>
</comment>
<evidence type="ECO:0000256" key="1">
    <source>
        <dbReference type="ARBA" id="ARBA00006987"/>
    </source>
</evidence>
<accession>A0A2N7UNM3</accession>
<keyword evidence="2" id="KW-0472">Membrane</keyword>
<dbReference type="InterPro" id="IPR042100">
    <property type="entry name" value="Bug_dom1"/>
</dbReference>
<name>A0A2N7UNM3_9GAMM</name>
<sequence length="400" mass="43882">MLVNRQSSRWGRHRRPAEPLSGMKPFDTHLYYILYMTCRFSEPAMARNAPRAAKKSITRRREEHPIDDRIGVNITMNQEVAMKSVKIRKIPAVAMGVTLASLLSFGVSSASADFPEKNLTYINPFNPGGEIDIVARLQQPLLEEYFDQGVTIDYRTGGGGAVGWSHLKDQPADGYTMAGFSLPHIVAQPIVRDPGYATDDLKLVYTFHSTPQVLVVSQDSPYETLDDFLAAAEESPGAVTVGGTGEATGNHLAAIRMMNAADIEVTWIPFPGTGPTIPALRGGHVGALMTNSTVAFQNQDSFRALAVAWDERLPFLEDVPTFQELGYDVVEAIYRGVLVPADTPDDVVATLAEGFDDVNHQIAQKQTDIGAFVHYWGPEESAELVERLKGEYAEILAEDE</sequence>
<evidence type="ECO:0000313" key="4">
    <source>
        <dbReference type="Proteomes" id="UP000235547"/>
    </source>
</evidence>
<evidence type="ECO:0000256" key="2">
    <source>
        <dbReference type="SAM" id="Phobius"/>
    </source>
</evidence>
<comment type="similarity">
    <text evidence="1">Belongs to the UPF0065 (bug) family.</text>
</comment>
<feature type="transmembrane region" description="Helical" evidence="2">
    <location>
        <begin position="92"/>
        <end position="112"/>
    </location>
</feature>
<dbReference type="Gene3D" id="3.40.190.150">
    <property type="entry name" value="Bordetella uptake gene, domain 1"/>
    <property type="match status" value="1"/>
</dbReference>